<evidence type="ECO:0008006" key="4">
    <source>
        <dbReference type="Google" id="ProtNLM"/>
    </source>
</evidence>
<evidence type="ECO:0000313" key="2">
    <source>
        <dbReference type="EMBL" id="MFH6770900.1"/>
    </source>
</evidence>
<dbReference type="InterPro" id="IPR016024">
    <property type="entry name" value="ARM-type_fold"/>
</dbReference>
<proteinExistence type="predicted"/>
<dbReference type="Proteomes" id="UP001610100">
    <property type="component" value="Unassembled WGS sequence"/>
</dbReference>
<dbReference type="SUPFAM" id="SSF48371">
    <property type="entry name" value="ARM repeat"/>
    <property type="match status" value="1"/>
</dbReference>
<keyword evidence="3" id="KW-1185">Reference proteome</keyword>
<dbReference type="RefSeq" id="WP_344739595.1">
    <property type="nucleotide sequence ID" value="NZ_BAABAY010000001.1"/>
</dbReference>
<evidence type="ECO:0000256" key="1">
    <source>
        <dbReference type="SAM" id="Phobius"/>
    </source>
</evidence>
<accession>A0ABW7MW43</accession>
<reference evidence="2 3" key="1">
    <citation type="submission" date="2024-02" db="EMBL/GenBank/DDBJ databases">
        <title>A Gaetbulibacter species isolated from tidal flats and genomic insights of their niches.</title>
        <authorList>
            <person name="Ye Y."/>
        </authorList>
    </citation>
    <scope>NUCLEOTIDE SEQUENCE [LARGE SCALE GENOMIC DNA]</scope>
    <source>
        <strain evidence="2 3">KYW382</strain>
    </source>
</reference>
<name>A0ABW7MW43_9FLAO</name>
<evidence type="ECO:0000313" key="3">
    <source>
        <dbReference type="Proteomes" id="UP001610100"/>
    </source>
</evidence>
<dbReference type="EMBL" id="JBAWKB010000001">
    <property type="protein sequence ID" value="MFH6770900.1"/>
    <property type="molecule type" value="Genomic_DNA"/>
</dbReference>
<sequence>MMEPQNILTAYKNFPHLIQITWGTTAVLIIAIVILTINLKFWRAAKRKKEANQQKAQAKFESLILEYLYSQNDNPNYLSTKQLVIIDAFAHPIKVKWKRRIIVKILYNLLSEVSGEMSDIIKKFYFRTGLYKYALFKLKSKKWEVIGKGIEQLTRFKIIEAHQRVKPFLNHPRDEVRKEAHIYMVSLFGFEGLSFLNTIEEPMSEWAQIEILETLQEIESQEFCDIKLWLKSNNRSVVLFALKLAKIYNQFEVNETLMELLSHPDKDIRVQTIEVLTHLYGIEAKEMLKANFNDLSLEEQISFFKLLEKLVMPNDEPFVEKHLFHKNFEIQLLALKILKSINLDKFLHIKEDTEKSSNSDILEYVNNL</sequence>
<dbReference type="InterPro" id="IPR011989">
    <property type="entry name" value="ARM-like"/>
</dbReference>
<comment type="caution">
    <text evidence="2">The sequence shown here is derived from an EMBL/GenBank/DDBJ whole genome shotgun (WGS) entry which is preliminary data.</text>
</comment>
<gene>
    <name evidence="2" type="ORF">V8G58_03055</name>
</gene>
<keyword evidence="1" id="KW-1133">Transmembrane helix</keyword>
<keyword evidence="1" id="KW-0812">Transmembrane</keyword>
<feature type="transmembrane region" description="Helical" evidence="1">
    <location>
        <begin position="20"/>
        <end position="39"/>
    </location>
</feature>
<keyword evidence="1" id="KW-0472">Membrane</keyword>
<protein>
    <recommendedName>
        <fullName evidence="4">HEAT repeat domain-containing protein</fullName>
    </recommendedName>
</protein>
<organism evidence="2 3">
    <name type="scientific">Gaetbulibacter aestuarii</name>
    <dbReference type="NCBI Taxonomy" id="1502358"/>
    <lineage>
        <taxon>Bacteria</taxon>
        <taxon>Pseudomonadati</taxon>
        <taxon>Bacteroidota</taxon>
        <taxon>Flavobacteriia</taxon>
        <taxon>Flavobacteriales</taxon>
        <taxon>Flavobacteriaceae</taxon>
        <taxon>Gaetbulibacter</taxon>
    </lineage>
</organism>
<dbReference type="Gene3D" id="1.25.10.10">
    <property type="entry name" value="Leucine-rich Repeat Variant"/>
    <property type="match status" value="1"/>
</dbReference>